<sequence>MATMARKELESALRQIEPATMAAKVRQVMPVIEEQLRAGATHAAVREVLAKSGIVVNDRTFKTYLYRYRKTLKSDHNGASVGSELDKQEPSAPRVSGNVSYDTDDEAEGSDARPTGPVVFGSLSKLMNPGEDVNAGEMARYEAAGKPKRKWRDK</sequence>
<dbReference type="EMBL" id="KX009061">
    <property type="protein sequence ID" value="ARO45096.1"/>
    <property type="molecule type" value="Genomic_DNA"/>
</dbReference>
<evidence type="ECO:0000313" key="4">
    <source>
        <dbReference type="EMBL" id="ARO45187.1"/>
    </source>
</evidence>
<keyword evidence="3" id="KW-0614">Plasmid</keyword>
<feature type="region of interest" description="Disordered" evidence="1">
    <location>
        <begin position="75"/>
        <end position="154"/>
    </location>
</feature>
<name>A0A2P0QFF5_PSESF</name>
<organism evidence="3">
    <name type="scientific">Pseudomonas syringae pv. actinidiae</name>
    <dbReference type="NCBI Taxonomy" id="103796"/>
    <lineage>
        <taxon>Bacteria</taxon>
        <taxon>Pseudomonadati</taxon>
        <taxon>Pseudomonadota</taxon>
        <taxon>Gammaproteobacteria</taxon>
        <taxon>Pseudomonadales</taxon>
        <taxon>Pseudomonadaceae</taxon>
        <taxon>Pseudomonas</taxon>
        <taxon>Pseudomonas syringae</taxon>
    </lineage>
</organism>
<protein>
    <recommendedName>
        <fullName evidence="5">TraD protein</fullName>
    </recommendedName>
</protein>
<proteinExistence type="predicted"/>
<evidence type="ECO:0000313" key="3">
    <source>
        <dbReference type="EMBL" id="ARO45096.1"/>
    </source>
</evidence>
<evidence type="ECO:0008006" key="5">
    <source>
        <dbReference type="Google" id="ProtNLM"/>
    </source>
</evidence>
<geneLocation type="plasmid" evidence="2">
    <name>pUR_RT594</name>
</geneLocation>
<accession>A0A2P0QFF5</accession>
<dbReference type="AlphaFoldDB" id="A0A2P0QFF5"/>
<reference evidence="3" key="1">
    <citation type="submission" date="2016-03" db="EMBL/GenBank/DDBJ databases">
        <title>The evolution of Pseudomonas syringae pv. actinidiae in New Zealand.</title>
        <authorList>
            <person name="Taiaroa G."/>
            <person name="Poulter R.T.M."/>
            <person name="Lamont I."/>
            <person name="Stockwell P."/>
            <person name="Butler M.I."/>
        </authorList>
    </citation>
    <scope>NUCLEOTIDE SEQUENCE</scope>
    <source>
        <strain evidence="4">B4A</strain>
        <strain evidence="2">RT594</strain>
        <strain evidence="3">RT652</strain>
        <plasmid evidence="4">pUR_B4A</plasmid>
        <plasmid evidence="2">pUR_RT594</plasmid>
        <plasmid evidence="3">pUR_RT652</plasmid>
    </source>
</reference>
<evidence type="ECO:0000256" key="1">
    <source>
        <dbReference type="SAM" id="MobiDB-lite"/>
    </source>
</evidence>
<evidence type="ECO:0000313" key="2">
    <source>
        <dbReference type="EMBL" id="ARO44991.1"/>
    </source>
</evidence>
<dbReference type="EMBL" id="KX009062">
    <property type="protein sequence ID" value="ARO45187.1"/>
    <property type="molecule type" value="Genomic_DNA"/>
</dbReference>
<geneLocation type="plasmid" evidence="3">
    <name>pUR_RT652</name>
</geneLocation>
<geneLocation type="plasmid" evidence="4">
    <name>pUR_B4A</name>
</geneLocation>
<dbReference type="EMBL" id="KX009060">
    <property type="protein sequence ID" value="ARO44991.1"/>
    <property type="molecule type" value="Genomic_DNA"/>
</dbReference>